<organism evidence="2 3">
    <name type="scientific">Bradyrhizobium erythrophlei</name>
    <dbReference type="NCBI Taxonomy" id="1437360"/>
    <lineage>
        <taxon>Bacteria</taxon>
        <taxon>Pseudomonadati</taxon>
        <taxon>Pseudomonadota</taxon>
        <taxon>Alphaproteobacteria</taxon>
        <taxon>Hyphomicrobiales</taxon>
        <taxon>Nitrobacteraceae</taxon>
        <taxon>Bradyrhizobium</taxon>
    </lineage>
</organism>
<name>A0A1M5QEI7_9BRAD</name>
<feature type="region of interest" description="Disordered" evidence="1">
    <location>
        <begin position="18"/>
        <end position="43"/>
    </location>
</feature>
<protein>
    <submittedName>
        <fullName evidence="2">Uncharacterized protein</fullName>
    </submittedName>
</protein>
<feature type="compositionally biased region" description="Polar residues" evidence="1">
    <location>
        <begin position="29"/>
        <end position="41"/>
    </location>
</feature>
<evidence type="ECO:0000313" key="2">
    <source>
        <dbReference type="EMBL" id="SHH12388.1"/>
    </source>
</evidence>
<dbReference type="Proteomes" id="UP000190675">
    <property type="component" value="Chromosome I"/>
</dbReference>
<sequence>MDHGRAADAAAATAAANAKAAAIAAGVQPSPSQPASFSVNGDNVIDAAPPLTAEQQKADEDGRAAWQARCRPAVVVDRDGMRRTKYAEPDCDLSRFNTAGQ</sequence>
<proteinExistence type="predicted"/>
<accession>A0A1M5QEI7</accession>
<dbReference type="AlphaFoldDB" id="A0A1M5QEI7"/>
<evidence type="ECO:0000256" key="1">
    <source>
        <dbReference type="SAM" id="MobiDB-lite"/>
    </source>
</evidence>
<evidence type="ECO:0000313" key="3">
    <source>
        <dbReference type="Proteomes" id="UP000190675"/>
    </source>
</evidence>
<dbReference type="EMBL" id="LT670818">
    <property type="protein sequence ID" value="SHH12388.1"/>
    <property type="molecule type" value="Genomic_DNA"/>
</dbReference>
<reference evidence="2 3" key="1">
    <citation type="submission" date="2016-11" db="EMBL/GenBank/DDBJ databases">
        <authorList>
            <person name="Jaros S."/>
            <person name="Januszkiewicz K."/>
            <person name="Wedrychowicz H."/>
        </authorList>
    </citation>
    <scope>NUCLEOTIDE SEQUENCE [LARGE SCALE GENOMIC DNA]</scope>
    <source>
        <strain evidence="2 3">GAS242</strain>
    </source>
</reference>
<gene>
    <name evidence="2" type="ORF">SAMN05444169_5876</name>
</gene>